<dbReference type="EMBL" id="JABSTV010001252">
    <property type="protein sequence ID" value="KAH7948535.1"/>
    <property type="molecule type" value="Genomic_DNA"/>
</dbReference>
<evidence type="ECO:0000313" key="4">
    <source>
        <dbReference type="EMBL" id="KAH7948535.1"/>
    </source>
</evidence>
<dbReference type="Pfam" id="PF00379">
    <property type="entry name" value="Chitin_bind_4"/>
    <property type="match status" value="1"/>
</dbReference>
<dbReference type="InterPro" id="IPR000618">
    <property type="entry name" value="Insect_cuticle"/>
</dbReference>
<dbReference type="OrthoDB" id="8021718at2759"/>
<evidence type="ECO:0000313" key="5">
    <source>
        <dbReference type="Proteomes" id="UP000821837"/>
    </source>
</evidence>
<evidence type="ECO:0000256" key="3">
    <source>
        <dbReference type="SAM" id="SignalP"/>
    </source>
</evidence>
<accession>A0A9D4PPY4</accession>
<dbReference type="OMA" id="HHYVYRQ"/>
<sequence length="372" mass="37938">MKEQLTLLFLLIGSTCAALGRVRAPLAEIGTSTQFRNEDGLGNYNFGYDEDHTSGGSFRRETGTALGAKEGSYGLRDADGRVRVVSYVADELGFRASISTNEPGTMPSTPAGVNIGVPQQGPVAPAVPVAAPAPAAPALAAPTLAAPAPAAYASPTRVAFNAAPARRPTYTPQEPVVTFFQGAPTPLDIKSAPVGPQSYGVPSPLDIKSAPVGPASYGGLAAALFGASPLAPAAHPAPAPWSGVYSGPVQSPAAPGAYRPPPPATYNASPLAPAAYGPSLPATSPFGAPAAPFLGAPLAMPVGHHYVYRQDNFVTLPADGRPYPTHPAPHAYPSPYSSPHAGPVAHVTTSHAYSHKIAHSLGGGHHRSYTAY</sequence>
<dbReference type="AlphaFoldDB" id="A0A9D4PPY4"/>
<dbReference type="GO" id="GO:0062129">
    <property type="term" value="C:chitin-based extracellular matrix"/>
    <property type="evidence" value="ECO:0007669"/>
    <property type="project" value="TreeGrafter"/>
</dbReference>
<dbReference type="PROSITE" id="PS00233">
    <property type="entry name" value="CHIT_BIND_RR_1"/>
    <property type="match status" value="1"/>
</dbReference>
<comment type="caution">
    <text evidence="4">The sequence shown here is derived from an EMBL/GenBank/DDBJ whole genome shotgun (WGS) entry which is preliminary data.</text>
</comment>
<dbReference type="GO" id="GO:0008010">
    <property type="term" value="F:structural constituent of chitin-based larval cuticle"/>
    <property type="evidence" value="ECO:0007669"/>
    <property type="project" value="TreeGrafter"/>
</dbReference>
<keyword evidence="1 2" id="KW-0193">Cuticle</keyword>
<name>A0A9D4PPY4_RHISA</name>
<reference evidence="4" key="1">
    <citation type="journal article" date="2020" name="Cell">
        <title>Large-Scale Comparative Analyses of Tick Genomes Elucidate Their Genetic Diversity and Vector Capacities.</title>
        <authorList>
            <consortium name="Tick Genome and Microbiome Consortium (TIGMIC)"/>
            <person name="Jia N."/>
            <person name="Wang J."/>
            <person name="Shi W."/>
            <person name="Du L."/>
            <person name="Sun Y."/>
            <person name="Zhan W."/>
            <person name="Jiang J.F."/>
            <person name="Wang Q."/>
            <person name="Zhang B."/>
            <person name="Ji P."/>
            <person name="Bell-Sakyi L."/>
            <person name="Cui X.M."/>
            <person name="Yuan T.T."/>
            <person name="Jiang B.G."/>
            <person name="Yang W.F."/>
            <person name="Lam T.T."/>
            <person name="Chang Q.C."/>
            <person name="Ding S.J."/>
            <person name="Wang X.J."/>
            <person name="Zhu J.G."/>
            <person name="Ruan X.D."/>
            <person name="Zhao L."/>
            <person name="Wei J.T."/>
            <person name="Ye R.Z."/>
            <person name="Que T.C."/>
            <person name="Du C.H."/>
            <person name="Zhou Y.H."/>
            <person name="Cheng J.X."/>
            <person name="Dai P.F."/>
            <person name="Guo W.B."/>
            <person name="Han X.H."/>
            <person name="Huang E.J."/>
            <person name="Li L.F."/>
            <person name="Wei W."/>
            <person name="Gao Y.C."/>
            <person name="Liu J.Z."/>
            <person name="Shao H.Z."/>
            <person name="Wang X."/>
            <person name="Wang C.C."/>
            <person name="Yang T.C."/>
            <person name="Huo Q.B."/>
            <person name="Li W."/>
            <person name="Chen H.Y."/>
            <person name="Chen S.E."/>
            <person name="Zhou L.G."/>
            <person name="Ni X.B."/>
            <person name="Tian J.H."/>
            <person name="Sheng Y."/>
            <person name="Liu T."/>
            <person name="Pan Y.S."/>
            <person name="Xia L.Y."/>
            <person name="Li J."/>
            <person name="Zhao F."/>
            <person name="Cao W.C."/>
        </authorList>
    </citation>
    <scope>NUCLEOTIDE SEQUENCE</scope>
    <source>
        <strain evidence="4">Rsan-2018</strain>
    </source>
</reference>
<gene>
    <name evidence="4" type="ORF">HPB52_024099</name>
</gene>
<dbReference type="InterPro" id="IPR031311">
    <property type="entry name" value="CHIT_BIND_RR_consensus"/>
</dbReference>
<evidence type="ECO:0000256" key="1">
    <source>
        <dbReference type="ARBA" id="ARBA00022460"/>
    </source>
</evidence>
<dbReference type="Proteomes" id="UP000821837">
    <property type="component" value="Chromosome 6"/>
</dbReference>
<dbReference type="VEuPathDB" id="VectorBase:RSAN_027833"/>
<keyword evidence="3" id="KW-0732">Signal</keyword>
<protein>
    <recommendedName>
        <fullName evidence="6">Cuticular protein</fullName>
    </recommendedName>
</protein>
<evidence type="ECO:0000256" key="2">
    <source>
        <dbReference type="PROSITE-ProRule" id="PRU00497"/>
    </source>
</evidence>
<reference evidence="4" key="2">
    <citation type="submission" date="2021-09" db="EMBL/GenBank/DDBJ databases">
        <authorList>
            <person name="Jia N."/>
            <person name="Wang J."/>
            <person name="Shi W."/>
            <person name="Du L."/>
            <person name="Sun Y."/>
            <person name="Zhan W."/>
            <person name="Jiang J."/>
            <person name="Wang Q."/>
            <person name="Zhang B."/>
            <person name="Ji P."/>
            <person name="Sakyi L.B."/>
            <person name="Cui X."/>
            <person name="Yuan T."/>
            <person name="Jiang B."/>
            <person name="Yang W."/>
            <person name="Lam T.T.-Y."/>
            <person name="Chang Q."/>
            <person name="Ding S."/>
            <person name="Wang X."/>
            <person name="Zhu J."/>
            <person name="Ruan X."/>
            <person name="Zhao L."/>
            <person name="Wei J."/>
            <person name="Que T."/>
            <person name="Du C."/>
            <person name="Cheng J."/>
            <person name="Dai P."/>
            <person name="Han X."/>
            <person name="Huang E."/>
            <person name="Gao Y."/>
            <person name="Liu J."/>
            <person name="Shao H."/>
            <person name="Ye R."/>
            <person name="Li L."/>
            <person name="Wei W."/>
            <person name="Wang X."/>
            <person name="Wang C."/>
            <person name="Huo Q."/>
            <person name="Li W."/>
            <person name="Guo W."/>
            <person name="Chen H."/>
            <person name="Chen S."/>
            <person name="Zhou L."/>
            <person name="Zhou L."/>
            <person name="Ni X."/>
            <person name="Tian J."/>
            <person name="Zhou Y."/>
            <person name="Sheng Y."/>
            <person name="Liu T."/>
            <person name="Pan Y."/>
            <person name="Xia L."/>
            <person name="Li J."/>
            <person name="Zhao F."/>
            <person name="Cao W."/>
        </authorList>
    </citation>
    <scope>NUCLEOTIDE SEQUENCE</scope>
    <source>
        <strain evidence="4">Rsan-2018</strain>
        <tissue evidence="4">Larvae</tissue>
    </source>
</reference>
<feature type="signal peptide" evidence="3">
    <location>
        <begin position="1"/>
        <end position="17"/>
    </location>
</feature>
<dbReference type="PRINTS" id="PR00947">
    <property type="entry name" value="CUTICLE"/>
</dbReference>
<dbReference type="InterPro" id="IPR050468">
    <property type="entry name" value="Cuticle_Struct_Prot"/>
</dbReference>
<keyword evidence="5" id="KW-1185">Reference proteome</keyword>
<feature type="chain" id="PRO_5038844532" description="Cuticular protein" evidence="3">
    <location>
        <begin position="18"/>
        <end position="372"/>
    </location>
</feature>
<proteinExistence type="predicted"/>
<organism evidence="4 5">
    <name type="scientific">Rhipicephalus sanguineus</name>
    <name type="common">Brown dog tick</name>
    <name type="synonym">Ixodes sanguineus</name>
    <dbReference type="NCBI Taxonomy" id="34632"/>
    <lineage>
        <taxon>Eukaryota</taxon>
        <taxon>Metazoa</taxon>
        <taxon>Ecdysozoa</taxon>
        <taxon>Arthropoda</taxon>
        <taxon>Chelicerata</taxon>
        <taxon>Arachnida</taxon>
        <taxon>Acari</taxon>
        <taxon>Parasitiformes</taxon>
        <taxon>Ixodida</taxon>
        <taxon>Ixodoidea</taxon>
        <taxon>Ixodidae</taxon>
        <taxon>Rhipicephalinae</taxon>
        <taxon>Rhipicephalus</taxon>
        <taxon>Rhipicephalus</taxon>
    </lineage>
</organism>
<dbReference type="PANTHER" id="PTHR10380">
    <property type="entry name" value="CUTICLE PROTEIN"/>
    <property type="match status" value="1"/>
</dbReference>
<dbReference type="PANTHER" id="PTHR10380:SF173">
    <property type="entry name" value="CUTICULAR PROTEIN 47EF, ISOFORM C-RELATED"/>
    <property type="match status" value="1"/>
</dbReference>
<evidence type="ECO:0008006" key="6">
    <source>
        <dbReference type="Google" id="ProtNLM"/>
    </source>
</evidence>
<dbReference type="PROSITE" id="PS51155">
    <property type="entry name" value="CHIT_BIND_RR_2"/>
    <property type="match status" value="1"/>
</dbReference>